<dbReference type="Proteomes" id="UP000271010">
    <property type="component" value="Unassembled WGS sequence"/>
</dbReference>
<reference evidence="1 2" key="1">
    <citation type="submission" date="2018-11" db="EMBL/GenBank/DDBJ databases">
        <title>Rufibacter latericius sp. nov., isolated from water in Baiyang Lake.</title>
        <authorList>
            <person name="Yang Y."/>
        </authorList>
    </citation>
    <scope>NUCLEOTIDE SEQUENCE [LARGE SCALE GENOMIC DNA]</scope>
    <source>
        <strain evidence="1 2">MCC P1</strain>
    </source>
</reference>
<gene>
    <name evidence="1" type="ORF">EFA69_10350</name>
</gene>
<evidence type="ECO:0000313" key="1">
    <source>
        <dbReference type="EMBL" id="RNI29921.1"/>
    </source>
</evidence>
<dbReference type="EMBL" id="RJJE01000009">
    <property type="protein sequence ID" value="RNI29921.1"/>
    <property type="molecule type" value="Genomic_DNA"/>
</dbReference>
<dbReference type="AlphaFoldDB" id="A0A3M9MWI8"/>
<name>A0A3M9MWI8_9BACT</name>
<proteinExistence type="predicted"/>
<dbReference type="RefSeq" id="WP_123133003.1">
    <property type="nucleotide sequence ID" value="NZ_RJJE01000009.1"/>
</dbReference>
<accession>A0A3M9MWI8</accession>
<sequence>MSHTGKQGRRAPGQKASLQELLPQGNTLFWVKTIVASYAKRLWQESAPEPQRQKSSKTGAAFSAGDLTGLFLPMEDNWGTFLIEWLNIGNYIIKKN</sequence>
<keyword evidence="2" id="KW-1185">Reference proteome</keyword>
<protein>
    <submittedName>
        <fullName evidence="1">Uncharacterized protein</fullName>
    </submittedName>
</protein>
<evidence type="ECO:0000313" key="2">
    <source>
        <dbReference type="Proteomes" id="UP000271010"/>
    </source>
</evidence>
<comment type="caution">
    <text evidence="1">The sequence shown here is derived from an EMBL/GenBank/DDBJ whole genome shotgun (WGS) entry which is preliminary data.</text>
</comment>
<organism evidence="1 2">
    <name type="scientific">Rufibacter immobilis</name>
    <dbReference type="NCBI Taxonomy" id="1348778"/>
    <lineage>
        <taxon>Bacteria</taxon>
        <taxon>Pseudomonadati</taxon>
        <taxon>Bacteroidota</taxon>
        <taxon>Cytophagia</taxon>
        <taxon>Cytophagales</taxon>
        <taxon>Hymenobacteraceae</taxon>
        <taxon>Rufibacter</taxon>
    </lineage>
</organism>